<dbReference type="RefSeq" id="WP_107488268.1">
    <property type="nucleotide sequence ID" value="NZ_BMSB01000012.1"/>
</dbReference>
<dbReference type="EMBL" id="BLLN01000003">
    <property type="protein sequence ID" value="GFH71042.1"/>
    <property type="molecule type" value="Genomic_DNA"/>
</dbReference>
<evidence type="ECO:0000259" key="1">
    <source>
        <dbReference type="Pfam" id="PF14437"/>
    </source>
</evidence>
<evidence type="ECO:0000313" key="2">
    <source>
        <dbReference type="EMBL" id="GFH71042.1"/>
    </source>
</evidence>
<dbReference type="Pfam" id="PF14437">
    <property type="entry name" value="MafB19-deam"/>
    <property type="match status" value="1"/>
</dbReference>
<accession>A0ABQ1CLI8</accession>
<dbReference type="SUPFAM" id="SSF53927">
    <property type="entry name" value="Cytidine deaminase-like"/>
    <property type="match status" value="1"/>
</dbReference>
<protein>
    <recommendedName>
        <fullName evidence="1">MafB19-like deaminase domain-containing protein</fullName>
    </recommendedName>
</protein>
<name>A0ABQ1CLI8_STRDI</name>
<keyword evidence="3" id="KW-1185">Reference proteome</keyword>
<dbReference type="GeneID" id="95071820"/>
<evidence type="ECO:0000313" key="3">
    <source>
        <dbReference type="Proteomes" id="UP000472710"/>
    </source>
</evidence>
<organism evidence="2 3">
    <name type="scientific">Streptomyces diastaticus subsp. diastaticus</name>
    <dbReference type="NCBI Taxonomy" id="68040"/>
    <lineage>
        <taxon>Bacteria</taxon>
        <taxon>Bacillati</taxon>
        <taxon>Actinomycetota</taxon>
        <taxon>Actinomycetes</taxon>
        <taxon>Kitasatosporales</taxon>
        <taxon>Streptomycetaceae</taxon>
        <taxon>Streptomyces</taxon>
        <taxon>Streptomyces diastaticus group</taxon>
    </lineage>
</organism>
<sequence length="149" mass="15796">MAGAAPVLTHNCGNAAADAQADLASMRNQLNMDQVGTSTPKKEGTLARLDYQGQTFYGMNAPGVQHSNPGGVMNMHLLHAEGDALAQAHRAGLRGGVATLHTDRAPCPFCRNNFAGMSRALNLNALMVYGPNGLAGMYSRQAGRYIRLR</sequence>
<dbReference type="InterPro" id="IPR058535">
    <property type="entry name" value="MafB19-deam"/>
</dbReference>
<proteinExistence type="predicted"/>
<dbReference type="Proteomes" id="UP000472710">
    <property type="component" value="Unassembled WGS sequence"/>
</dbReference>
<gene>
    <name evidence="2" type="ORF">Sdia_18100</name>
</gene>
<dbReference type="InterPro" id="IPR016193">
    <property type="entry name" value="Cytidine_deaminase-like"/>
</dbReference>
<comment type="caution">
    <text evidence="2">The sequence shown here is derived from an EMBL/GenBank/DDBJ whole genome shotgun (WGS) entry which is preliminary data.</text>
</comment>
<reference evidence="2 3" key="1">
    <citation type="submission" date="2020-02" db="EMBL/GenBank/DDBJ databases">
        <title>Whole genome shotgun sequence of Streptomyces diastaticus subsp. diastaticus NBRC 13412.</title>
        <authorList>
            <person name="Ichikawa N."/>
            <person name="Komaki H."/>
            <person name="Tamura T."/>
        </authorList>
    </citation>
    <scope>NUCLEOTIDE SEQUENCE [LARGE SCALE GENOMIC DNA]</scope>
    <source>
        <strain evidence="2 3">NBRC 13412</strain>
    </source>
</reference>
<feature type="domain" description="MafB19-like deaminase" evidence="1">
    <location>
        <begin position="30"/>
        <end position="111"/>
    </location>
</feature>